<dbReference type="GO" id="GO:0003995">
    <property type="term" value="F:acyl-CoA dehydrogenase activity"/>
    <property type="evidence" value="ECO:0007669"/>
    <property type="project" value="TreeGrafter"/>
</dbReference>
<dbReference type="InterPro" id="IPR006091">
    <property type="entry name" value="Acyl-CoA_Oxase/DH_mid-dom"/>
</dbReference>
<evidence type="ECO:0000259" key="7">
    <source>
        <dbReference type="Pfam" id="PF00441"/>
    </source>
</evidence>
<dbReference type="EMBL" id="CP045650">
    <property type="protein sequence ID" value="QGA11145.1"/>
    <property type="molecule type" value="Genomic_DNA"/>
</dbReference>
<evidence type="ECO:0000256" key="3">
    <source>
        <dbReference type="ARBA" id="ARBA00022630"/>
    </source>
</evidence>
<evidence type="ECO:0000256" key="4">
    <source>
        <dbReference type="ARBA" id="ARBA00022827"/>
    </source>
</evidence>
<comment type="similarity">
    <text evidence="2 6">Belongs to the acyl-CoA dehydrogenase family.</text>
</comment>
<evidence type="ECO:0000313" key="12">
    <source>
        <dbReference type="Proteomes" id="UP000480556"/>
    </source>
</evidence>
<comment type="cofactor">
    <cofactor evidence="1 6">
        <name>FAD</name>
        <dbReference type="ChEBI" id="CHEBI:57692"/>
    </cofactor>
</comment>
<evidence type="ECO:0000313" key="11">
    <source>
        <dbReference type="Proteomes" id="UP000327478"/>
    </source>
</evidence>
<dbReference type="Gene3D" id="2.40.110.10">
    <property type="entry name" value="Butyryl-CoA Dehydrogenase, subunit A, domain 2"/>
    <property type="match status" value="1"/>
</dbReference>
<protein>
    <submittedName>
        <fullName evidence="9">Acyl-CoA dehydrogenase</fullName>
    </submittedName>
</protein>
<dbReference type="Gene3D" id="1.20.140.10">
    <property type="entry name" value="Butyryl-CoA Dehydrogenase, subunit A, domain 3"/>
    <property type="match status" value="1"/>
</dbReference>
<reference evidence="11 12" key="1">
    <citation type="submission" date="2019-10" db="EMBL/GenBank/DDBJ databases">
        <authorList>
            <person name="Dong K."/>
        </authorList>
    </citation>
    <scope>NUCLEOTIDE SEQUENCE [LARGE SCALE GENOMIC DNA]</scope>
    <source>
        <strain evidence="10">Dk386</strain>
        <strain evidence="11">dk386</strain>
        <strain evidence="12">dk771</strain>
        <strain evidence="9">Dk771</strain>
    </source>
</reference>
<dbReference type="Pfam" id="PF02770">
    <property type="entry name" value="Acyl-CoA_dh_M"/>
    <property type="match status" value="1"/>
</dbReference>
<dbReference type="Pfam" id="PF00441">
    <property type="entry name" value="Acyl-CoA_dh_1"/>
    <property type="match status" value="1"/>
</dbReference>
<dbReference type="InterPro" id="IPR036250">
    <property type="entry name" value="AcylCo_DH-like_C"/>
</dbReference>
<dbReference type="SUPFAM" id="SSF47203">
    <property type="entry name" value="Acyl-CoA dehydrogenase C-terminal domain-like"/>
    <property type="match status" value="1"/>
</dbReference>
<dbReference type="AlphaFoldDB" id="A0A5Q0P229"/>
<evidence type="ECO:0000259" key="8">
    <source>
        <dbReference type="Pfam" id="PF02770"/>
    </source>
</evidence>
<sequence length="399" mass="43262">MNLQNPKKFKLLIDQAHEVALNVLRPISRKYDKAEHAYPKELDMLAAVVDGMNQGSDGMNAGAAVNKRGDTDNSNKNGVNMSTALSIVEMCYGDTGLLLSMPRQGLGNSAIAAVANDEQLKRFDGTWAAMAITEPNCGSDSAAIGTTAVKDGDDYILNGEKIFVTSGERADSVVVWATLDKKLGRAAIKSFVVPKGTPGMTIERLEHKLGIKASDTAAISFVDCRVPAANLLGNAEIDVAKGFAGVMETFDNTRPLVAAMAVGCAKASLERIKEIFNDQLDEHYATPYLQTSHLAAQIYRLEAEWEAARLLMLKAAWMADNRQPNSREASIAKAKAGRVANEITLKCVELAASVGYNENELLEKWARDSKILDIFEGTQQIQQLIIARRELGKSSSELK</sequence>
<dbReference type="EMBL" id="WITK01000014">
    <property type="protein sequence ID" value="MQW92512.1"/>
    <property type="molecule type" value="Genomic_DNA"/>
</dbReference>
<name>A0A5Q0P229_9GAMM</name>
<proteinExistence type="inferred from homology"/>
<dbReference type="GO" id="GO:0050660">
    <property type="term" value="F:flavin adenine dinucleotide binding"/>
    <property type="evidence" value="ECO:0007669"/>
    <property type="project" value="InterPro"/>
</dbReference>
<evidence type="ECO:0000313" key="10">
    <source>
        <dbReference type="EMBL" id="QGA11145.1"/>
    </source>
</evidence>
<evidence type="ECO:0000256" key="2">
    <source>
        <dbReference type="ARBA" id="ARBA00009347"/>
    </source>
</evidence>
<dbReference type="InterPro" id="IPR037069">
    <property type="entry name" value="AcylCoA_DH/ox_N_sf"/>
</dbReference>
<feature type="domain" description="Acyl-CoA oxidase/dehydrogenase middle" evidence="8">
    <location>
        <begin position="129"/>
        <end position="224"/>
    </location>
</feature>
<keyword evidence="11" id="KW-1185">Reference proteome</keyword>
<evidence type="ECO:0000256" key="6">
    <source>
        <dbReference type="RuleBase" id="RU362125"/>
    </source>
</evidence>
<dbReference type="Proteomes" id="UP000480556">
    <property type="component" value="Unassembled WGS sequence"/>
</dbReference>
<feature type="domain" description="Acyl-CoA dehydrogenase/oxidase C-terminal" evidence="7">
    <location>
        <begin position="241"/>
        <end position="389"/>
    </location>
</feature>
<dbReference type="SUPFAM" id="SSF56645">
    <property type="entry name" value="Acyl-CoA dehydrogenase NM domain-like"/>
    <property type="match status" value="1"/>
</dbReference>
<keyword evidence="4 6" id="KW-0274">FAD</keyword>
<evidence type="ECO:0000313" key="9">
    <source>
        <dbReference type="EMBL" id="MQW92512.1"/>
    </source>
</evidence>
<keyword evidence="3 6" id="KW-0285">Flavoprotein</keyword>
<evidence type="ECO:0000256" key="1">
    <source>
        <dbReference type="ARBA" id="ARBA00001974"/>
    </source>
</evidence>
<dbReference type="Proteomes" id="UP000327478">
    <property type="component" value="Chromosome"/>
</dbReference>
<dbReference type="PANTHER" id="PTHR43884:SF12">
    <property type="entry name" value="ISOVALERYL-COA DEHYDROGENASE, MITOCHONDRIAL-RELATED"/>
    <property type="match status" value="1"/>
</dbReference>
<dbReference type="RefSeq" id="WP_153371539.1">
    <property type="nucleotide sequence ID" value="NZ_CP045650.1"/>
</dbReference>
<dbReference type="Gene3D" id="1.10.540.10">
    <property type="entry name" value="Acyl-CoA dehydrogenase/oxidase, N-terminal domain"/>
    <property type="match status" value="1"/>
</dbReference>
<dbReference type="InterPro" id="IPR046373">
    <property type="entry name" value="Acyl-CoA_Oxase/DH_mid-dom_sf"/>
</dbReference>
<evidence type="ECO:0000256" key="5">
    <source>
        <dbReference type="ARBA" id="ARBA00023002"/>
    </source>
</evidence>
<dbReference type="FunFam" id="2.40.110.10:FF:000002">
    <property type="entry name" value="Acyl-CoA dehydrogenase fadE12"/>
    <property type="match status" value="1"/>
</dbReference>
<dbReference type="InterPro" id="IPR009075">
    <property type="entry name" value="AcylCo_DH/oxidase_C"/>
</dbReference>
<dbReference type="PANTHER" id="PTHR43884">
    <property type="entry name" value="ACYL-COA DEHYDROGENASE"/>
    <property type="match status" value="1"/>
</dbReference>
<accession>A0A5Q0P229</accession>
<gene>
    <name evidence="10" type="ORF">GFH30_06955</name>
    <name evidence="9" type="ORF">GHJ48_08955</name>
</gene>
<organism evidence="9 12">
    <name type="scientific">Acinetobacter wanghuae</name>
    <dbReference type="NCBI Taxonomy" id="2662362"/>
    <lineage>
        <taxon>Bacteria</taxon>
        <taxon>Pseudomonadati</taxon>
        <taxon>Pseudomonadota</taxon>
        <taxon>Gammaproteobacteria</taxon>
        <taxon>Moraxellales</taxon>
        <taxon>Moraxellaceae</taxon>
        <taxon>Acinetobacter</taxon>
    </lineage>
</organism>
<keyword evidence="5 6" id="KW-0560">Oxidoreductase</keyword>
<dbReference type="InterPro" id="IPR009100">
    <property type="entry name" value="AcylCoA_DH/oxidase_NM_dom_sf"/>
</dbReference>